<keyword evidence="3" id="KW-1185">Reference proteome</keyword>
<dbReference type="EMBL" id="BLAY01000127">
    <property type="protein sequence ID" value="GET41581.1"/>
    <property type="molecule type" value="Genomic_DNA"/>
</dbReference>
<gene>
    <name evidence="2" type="ORF">MiSe_63930</name>
</gene>
<name>A0AAV3XJ91_9CYAN</name>
<evidence type="ECO:0000313" key="2">
    <source>
        <dbReference type="EMBL" id="GET41581.1"/>
    </source>
</evidence>
<dbReference type="Proteomes" id="UP001050975">
    <property type="component" value="Unassembled WGS sequence"/>
</dbReference>
<evidence type="ECO:0000313" key="3">
    <source>
        <dbReference type="Proteomes" id="UP001050975"/>
    </source>
</evidence>
<sequence>MPQFITSNLRYYPHHAQECTKGAMPVNRPSEISQNDNVSLNPR</sequence>
<protein>
    <submittedName>
        <fullName evidence="2">Uncharacterized protein</fullName>
    </submittedName>
</protein>
<feature type="compositionally biased region" description="Polar residues" evidence="1">
    <location>
        <begin position="30"/>
        <end position="43"/>
    </location>
</feature>
<proteinExistence type="predicted"/>
<organism evidence="2 3">
    <name type="scientific">Microseira wollei NIES-4236</name>
    <dbReference type="NCBI Taxonomy" id="2530354"/>
    <lineage>
        <taxon>Bacteria</taxon>
        <taxon>Bacillati</taxon>
        <taxon>Cyanobacteriota</taxon>
        <taxon>Cyanophyceae</taxon>
        <taxon>Oscillatoriophycideae</taxon>
        <taxon>Aerosakkonematales</taxon>
        <taxon>Aerosakkonemataceae</taxon>
        <taxon>Microseira</taxon>
    </lineage>
</organism>
<accession>A0AAV3XJ91</accession>
<comment type="caution">
    <text evidence="2">The sequence shown here is derived from an EMBL/GenBank/DDBJ whole genome shotgun (WGS) entry which is preliminary data.</text>
</comment>
<dbReference type="AlphaFoldDB" id="A0AAV3XJ91"/>
<reference evidence="2" key="1">
    <citation type="submission" date="2019-10" db="EMBL/GenBank/DDBJ databases">
        <title>Draft genome sequece of Microseira wollei NIES-4236.</title>
        <authorList>
            <person name="Yamaguchi H."/>
            <person name="Suzuki S."/>
            <person name="Kawachi M."/>
        </authorList>
    </citation>
    <scope>NUCLEOTIDE SEQUENCE</scope>
    <source>
        <strain evidence="2">NIES-4236</strain>
    </source>
</reference>
<evidence type="ECO:0000256" key="1">
    <source>
        <dbReference type="SAM" id="MobiDB-lite"/>
    </source>
</evidence>
<feature type="region of interest" description="Disordered" evidence="1">
    <location>
        <begin position="21"/>
        <end position="43"/>
    </location>
</feature>